<dbReference type="PANTHER" id="PTHR11920">
    <property type="entry name" value="GUANYLYL CYCLASE"/>
    <property type="match status" value="1"/>
</dbReference>
<dbReference type="PROSITE" id="PS50125">
    <property type="entry name" value="GUANYLATE_CYCLASE_2"/>
    <property type="match status" value="1"/>
</dbReference>
<evidence type="ECO:0000256" key="1">
    <source>
        <dbReference type="ARBA" id="ARBA00004370"/>
    </source>
</evidence>
<keyword evidence="4 7" id="KW-1133">Transmembrane helix</keyword>
<dbReference type="InterPro" id="IPR001054">
    <property type="entry name" value="A/G_cyclase"/>
</dbReference>
<evidence type="ECO:0000256" key="3">
    <source>
        <dbReference type="ARBA" id="ARBA00022741"/>
    </source>
</evidence>
<feature type="transmembrane region" description="Helical" evidence="7">
    <location>
        <begin position="121"/>
        <end position="143"/>
    </location>
</feature>
<dbReference type="SUPFAM" id="SSF55073">
    <property type="entry name" value="Nucleotide cyclase"/>
    <property type="match status" value="1"/>
</dbReference>
<feature type="transmembrane region" description="Helical" evidence="7">
    <location>
        <begin position="174"/>
        <end position="194"/>
    </location>
</feature>
<keyword evidence="6" id="KW-0456">Lyase</keyword>
<dbReference type="Proteomes" id="UP001595828">
    <property type="component" value="Unassembled WGS sequence"/>
</dbReference>
<comment type="subcellular location">
    <subcellularLocation>
        <location evidence="1">Membrane</location>
    </subcellularLocation>
</comment>
<dbReference type="Gene3D" id="3.30.70.1230">
    <property type="entry name" value="Nucleotide cyclase"/>
    <property type="match status" value="1"/>
</dbReference>
<feature type="transmembrane region" description="Helical" evidence="7">
    <location>
        <begin position="65"/>
        <end position="85"/>
    </location>
</feature>
<evidence type="ECO:0000256" key="4">
    <source>
        <dbReference type="ARBA" id="ARBA00022989"/>
    </source>
</evidence>
<evidence type="ECO:0000313" key="9">
    <source>
        <dbReference type="EMBL" id="MFC4293648.1"/>
    </source>
</evidence>
<keyword evidence="10" id="KW-1185">Reference proteome</keyword>
<feature type="domain" description="Guanylate cyclase" evidence="8">
    <location>
        <begin position="247"/>
        <end position="374"/>
    </location>
</feature>
<proteinExistence type="predicted"/>
<feature type="transmembrane region" description="Helical" evidence="7">
    <location>
        <begin position="35"/>
        <end position="53"/>
    </location>
</feature>
<evidence type="ECO:0000256" key="5">
    <source>
        <dbReference type="ARBA" id="ARBA00023136"/>
    </source>
</evidence>
<gene>
    <name evidence="9" type="ORF">ACFO0A_01105</name>
</gene>
<sequence>MALMGSLAAIVFQRFESGAEERRYSRELRTRQAKFTRALMILGPSMLALYTVLNPVFLSWESATGMLIASAVMLPMMAFYFWYVGRPGFAANRWFDLAFFLAIEPPMFFFIRSLWESGISGWPFYAILCYNQQLLLSYACLAFAASVRQFAIFAAISVAYLVATLAILGYPTNVAVYTATFYAPFAILLVYINWAIDDKARLLFDAGVKLDAEKRKSDALLYNVLPQSIATRLQSGEAIADAFDEVTIVFVDVVGFTTLSQSLPAARIVELLNSFFGLADRSCDLFGLEKVKTIGDAYMAVAGAIVPVPHAAKSTIGFGRHLIEGVREMARGSGVDFAVRVGINSGPVIGGVISSKRMSYDYWGDAINVAARIEGVAPVNGITVSQSTRDLLADSYAFSPPRLVALKGIGEVPVYDLRMDRLD</sequence>
<dbReference type="InterPro" id="IPR050401">
    <property type="entry name" value="Cyclic_nucleotide_synthase"/>
</dbReference>
<organism evidence="9 10">
    <name type="scientific">Novosphingobium tardum</name>
    <dbReference type="NCBI Taxonomy" id="1538021"/>
    <lineage>
        <taxon>Bacteria</taxon>
        <taxon>Pseudomonadati</taxon>
        <taxon>Pseudomonadota</taxon>
        <taxon>Alphaproteobacteria</taxon>
        <taxon>Sphingomonadales</taxon>
        <taxon>Sphingomonadaceae</taxon>
        <taxon>Novosphingobium</taxon>
    </lineage>
</organism>
<feature type="transmembrane region" description="Helical" evidence="7">
    <location>
        <begin position="150"/>
        <end position="168"/>
    </location>
</feature>
<evidence type="ECO:0000313" key="10">
    <source>
        <dbReference type="Proteomes" id="UP001595828"/>
    </source>
</evidence>
<dbReference type="RefSeq" id="WP_379537137.1">
    <property type="nucleotide sequence ID" value="NZ_JBHSDR010000003.1"/>
</dbReference>
<name>A0ABV8RKP7_9SPHN</name>
<keyword evidence="3" id="KW-0547">Nucleotide-binding</keyword>
<keyword evidence="5 7" id="KW-0472">Membrane</keyword>
<evidence type="ECO:0000259" key="8">
    <source>
        <dbReference type="PROSITE" id="PS50125"/>
    </source>
</evidence>
<accession>A0ABV8RKP7</accession>
<keyword evidence="2 7" id="KW-0812">Transmembrane</keyword>
<comment type="caution">
    <text evidence="9">The sequence shown here is derived from an EMBL/GenBank/DDBJ whole genome shotgun (WGS) entry which is preliminary data.</text>
</comment>
<dbReference type="PANTHER" id="PTHR11920:SF335">
    <property type="entry name" value="GUANYLATE CYCLASE"/>
    <property type="match status" value="1"/>
</dbReference>
<dbReference type="InterPro" id="IPR029787">
    <property type="entry name" value="Nucleotide_cyclase"/>
</dbReference>
<feature type="transmembrane region" description="Helical" evidence="7">
    <location>
        <begin position="97"/>
        <end position="115"/>
    </location>
</feature>
<dbReference type="EMBL" id="JBHSDR010000003">
    <property type="protein sequence ID" value="MFC4293648.1"/>
    <property type="molecule type" value="Genomic_DNA"/>
</dbReference>
<reference evidence="10" key="1">
    <citation type="journal article" date="2019" name="Int. J. Syst. Evol. Microbiol.">
        <title>The Global Catalogue of Microorganisms (GCM) 10K type strain sequencing project: providing services to taxonomists for standard genome sequencing and annotation.</title>
        <authorList>
            <consortium name="The Broad Institute Genomics Platform"/>
            <consortium name="The Broad Institute Genome Sequencing Center for Infectious Disease"/>
            <person name="Wu L."/>
            <person name="Ma J."/>
        </authorList>
    </citation>
    <scope>NUCLEOTIDE SEQUENCE [LARGE SCALE GENOMIC DNA]</scope>
    <source>
        <strain evidence="10">CGMCC 1.12989</strain>
    </source>
</reference>
<dbReference type="CDD" id="cd07302">
    <property type="entry name" value="CHD"/>
    <property type="match status" value="1"/>
</dbReference>
<dbReference type="Pfam" id="PF00211">
    <property type="entry name" value="Guanylate_cyc"/>
    <property type="match status" value="1"/>
</dbReference>
<evidence type="ECO:0000256" key="7">
    <source>
        <dbReference type="SAM" id="Phobius"/>
    </source>
</evidence>
<evidence type="ECO:0000256" key="2">
    <source>
        <dbReference type="ARBA" id="ARBA00022692"/>
    </source>
</evidence>
<protein>
    <submittedName>
        <fullName evidence="9">Adenylate/guanylate cyclase domain-containing protein</fullName>
    </submittedName>
</protein>
<dbReference type="Gene3D" id="6.10.250.780">
    <property type="match status" value="1"/>
</dbReference>
<dbReference type="SMART" id="SM00044">
    <property type="entry name" value="CYCc"/>
    <property type="match status" value="1"/>
</dbReference>
<evidence type="ECO:0000256" key="6">
    <source>
        <dbReference type="ARBA" id="ARBA00023239"/>
    </source>
</evidence>